<dbReference type="Proteomes" id="UP000272528">
    <property type="component" value="Chromosome"/>
</dbReference>
<proteinExistence type="predicted"/>
<sequence>MANQPFMVPADLYNRIFAAQTSDPSLKVDYEVWTLILAGLPEGYKLPDWTVLSTISKPTP</sequence>
<gene>
    <name evidence="1" type="ORF">EJC50_08105</name>
</gene>
<evidence type="ECO:0000313" key="1">
    <source>
        <dbReference type="EMBL" id="AZN39626.1"/>
    </source>
</evidence>
<reference evidence="2" key="1">
    <citation type="submission" date="2018-12" db="EMBL/GenBank/DDBJ databases">
        <title>Genome sequence of Peanibacillus sp.</title>
        <authorList>
            <person name="Subramani G."/>
            <person name="Srinivasan S."/>
            <person name="Kim M.K."/>
        </authorList>
    </citation>
    <scope>NUCLEOTIDE SEQUENCE [LARGE SCALE GENOMIC DNA]</scope>
    <source>
        <strain evidence="2">18JY67-1</strain>
    </source>
</reference>
<accession>A0A3S9A1Q6</accession>
<dbReference type="KEGG" id="palb:EJC50_08105"/>
<dbReference type="RefSeq" id="WP_126014385.1">
    <property type="nucleotide sequence ID" value="NZ_CP034437.1"/>
</dbReference>
<dbReference type="EMBL" id="CP034437">
    <property type="protein sequence ID" value="AZN39626.1"/>
    <property type="molecule type" value="Genomic_DNA"/>
</dbReference>
<evidence type="ECO:0000313" key="2">
    <source>
        <dbReference type="Proteomes" id="UP000272528"/>
    </source>
</evidence>
<keyword evidence="2" id="KW-1185">Reference proteome</keyword>
<organism evidence="1 2">
    <name type="scientific">Paenibacillus albus</name>
    <dbReference type="NCBI Taxonomy" id="2495582"/>
    <lineage>
        <taxon>Bacteria</taxon>
        <taxon>Bacillati</taxon>
        <taxon>Bacillota</taxon>
        <taxon>Bacilli</taxon>
        <taxon>Bacillales</taxon>
        <taxon>Paenibacillaceae</taxon>
        <taxon>Paenibacillus</taxon>
    </lineage>
</organism>
<dbReference type="OrthoDB" id="2650374at2"/>
<dbReference type="AlphaFoldDB" id="A0A3S9A1Q6"/>
<protein>
    <submittedName>
        <fullName evidence="1">Uncharacterized protein</fullName>
    </submittedName>
</protein>
<name>A0A3S9A1Q6_9BACL</name>